<sequence>MFITRNHLSRRTVLQGLGVTLGLPFLDAMVPAQTPLRLTAAAPKSRFIAIEMVHGAAGSTAIGRSMNYWSPAQEGRDFAFTKSLQPLEPLREYITVVSNTELHNAMSLVPDEDGPMADHARSSAVFLTAAHPRRTAGGDIHAGPSIDQIYAKVVGRDTRLPSMQLCIEDNAIAGECGYGYSCTYTHTISWASPTTPLPMERSPRRVFNSMFVPDAPNGQRTGSNTASLLDSLPDAIRSMKRRLGVRDRTTLSDYLDHIRAIEKRIQEVERRNAITPKTQTNEPLSVPDSFNDHVDLMFDLQLLALTCDLTRVITFKMGVDRSQRIFPESGVTTPFHTLSHHRESPERIEEFARLNQYHVGKATQFIDNLRRTKDGDGNLLDHSLVLYGSPMGDSHVHEHRFLPLFLAGKANGALQGNRHVVCPADTPMANVLLTVMRKLGVDTHQIGDSTGEIAL</sequence>
<keyword evidence="2" id="KW-1185">Reference proteome</keyword>
<proteinExistence type="predicted"/>
<protein>
    <submittedName>
        <fullName evidence="1">DUF1552 domain-containing protein</fullName>
    </submittedName>
</protein>
<name>A0A5B9EB24_9BACT</name>
<dbReference type="Pfam" id="PF07586">
    <property type="entry name" value="HXXSHH"/>
    <property type="match status" value="1"/>
</dbReference>
<dbReference type="EMBL" id="CP042806">
    <property type="protein sequence ID" value="QEE28959.1"/>
    <property type="molecule type" value="Genomic_DNA"/>
</dbReference>
<dbReference type="KEGG" id="talb:FTW19_13690"/>
<dbReference type="InterPro" id="IPR006311">
    <property type="entry name" value="TAT_signal"/>
</dbReference>
<dbReference type="AlphaFoldDB" id="A0A5B9EB24"/>
<dbReference type="InterPro" id="IPR011447">
    <property type="entry name" value="DUF1552"/>
</dbReference>
<reference evidence="1 2" key="1">
    <citation type="submission" date="2019-08" db="EMBL/GenBank/DDBJ databases">
        <title>Complete genome sequence of Terriglobus albidus strain ORNL.</title>
        <authorList>
            <person name="Podar M."/>
        </authorList>
    </citation>
    <scope>NUCLEOTIDE SEQUENCE [LARGE SCALE GENOMIC DNA]</scope>
    <source>
        <strain evidence="1 2">ORNL</strain>
    </source>
</reference>
<dbReference type="Proteomes" id="UP000321820">
    <property type="component" value="Chromosome"/>
</dbReference>
<organism evidence="1 2">
    <name type="scientific">Terriglobus albidus</name>
    <dbReference type="NCBI Taxonomy" id="1592106"/>
    <lineage>
        <taxon>Bacteria</taxon>
        <taxon>Pseudomonadati</taxon>
        <taxon>Acidobacteriota</taxon>
        <taxon>Terriglobia</taxon>
        <taxon>Terriglobales</taxon>
        <taxon>Acidobacteriaceae</taxon>
        <taxon>Terriglobus</taxon>
    </lineage>
</organism>
<evidence type="ECO:0000313" key="2">
    <source>
        <dbReference type="Proteomes" id="UP000321820"/>
    </source>
</evidence>
<dbReference type="OrthoDB" id="9146593at2"/>
<dbReference type="RefSeq" id="WP_147648157.1">
    <property type="nucleotide sequence ID" value="NZ_CP042806.1"/>
</dbReference>
<accession>A0A5B9EB24</accession>
<dbReference type="PROSITE" id="PS51318">
    <property type="entry name" value="TAT"/>
    <property type="match status" value="1"/>
</dbReference>
<gene>
    <name evidence="1" type="ORF">FTW19_13690</name>
</gene>
<evidence type="ECO:0000313" key="1">
    <source>
        <dbReference type="EMBL" id="QEE28959.1"/>
    </source>
</evidence>